<dbReference type="EMBL" id="GL832973">
    <property type="protein sequence ID" value="EGD75729.1"/>
    <property type="molecule type" value="Genomic_DNA"/>
</dbReference>
<keyword evidence="4" id="KW-1185">Reference proteome</keyword>
<organism evidence="4">
    <name type="scientific">Salpingoeca rosetta (strain ATCC 50818 / BSB-021)</name>
    <dbReference type="NCBI Taxonomy" id="946362"/>
    <lineage>
        <taxon>Eukaryota</taxon>
        <taxon>Choanoflagellata</taxon>
        <taxon>Craspedida</taxon>
        <taxon>Salpingoecidae</taxon>
        <taxon>Salpingoeca</taxon>
    </lineage>
</organism>
<evidence type="ECO:0000256" key="2">
    <source>
        <dbReference type="SAM" id="SignalP"/>
    </source>
</evidence>
<dbReference type="KEGG" id="sre:PTSG_07845"/>
<keyword evidence="1" id="KW-0812">Transmembrane</keyword>
<gene>
    <name evidence="3" type="ORF">PTSG_07845</name>
</gene>
<reference evidence="3" key="1">
    <citation type="submission" date="2009-08" db="EMBL/GenBank/DDBJ databases">
        <title>Annotation of Salpingoeca rosetta.</title>
        <authorList>
            <consortium name="The Broad Institute Genome Sequencing Platform"/>
            <person name="Russ C."/>
            <person name="Cuomo C."/>
            <person name="Burger G."/>
            <person name="Gray M.W."/>
            <person name="Holland P.W.H."/>
            <person name="King N."/>
            <person name="Lang F.B.F."/>
            <person name="Roger A.J."/>
            <person name="Ruiz-Trillo I."/>
            <person name="Young S.K."/>
            <person name="Zeng Q."/>
            <person name="Gargeya S."/>
            <person name="Alvarado L."/>
            <person name="Berlin A."/>
            <person name="Chapman S.B."/>
            <person name="Chen Z."/>
            <person name="Freedman E."/>
            <person name="Gellesch M."/>
            <person name="Goldberg J."/>
            <person name="Griggs A."/>
            <person name="Gujja S."/>
            <person name="Heilman E."/>
            <person name="Heiman D."/>
            <person name="Howarth C."/>
            <person name="Mehta T."/>
            <person name="Neiman D."/>
            <person name="Pearson M."/>
            <person name="Roberts A."/>
            <person name="Saif S."/>
            <person name="Shea T."/>
            <person name="Shenoy N."/>
            <person name="Sisk P."/>
            <person name="Stolte C."/>
            <person name="Sykes S."/>
            <person name="White J."/>
            <person name="Yandava C."/>
            <person name="Haas B."/>
            <person name="Nusbaum C."/>
            <person name="Birren B."/>
        </authorList>
    </citation>
    <scope>NUCLEOTIDE SEQUENCE [LARGE SCALE GENOMIC DNA]</scope>
    <source>
        <strain evidence="3">ATCC 50818</strain>
    </source>
</reference>
<keyword evidence="2" id="KW-0732">Signal</keyword>
<evidence type="ECO:0000313" key="3">
    <source>
        <dbReference type="EMBL" id="EGD75729.1"/>
    </source>
</evidence>
<dbReference type="AlphaFoldDB" id="F2UGH9"/>
<evidence type="ECO:0000313" key="4">
    <source>
        <dbReference type="Proteomes" id="UP000007799"/>
    </source>
</evidence>
<proteinExistence type="predicted"/>
<feature type="signal peptide" evidence="2">
    <location>
        <begin position="1"/>
        <end position="19"/>
    </location>
</feature>
<feature type="chain" id="PRO_5003290653" evidence="2">
    <location>
        <begin position="20"/>
        <end position="294"/>
    </location>
</feature>
<dbReference type="RefSeq" id="XP_004991650.1">
    <property type="nucleotide sequence ID" value="XM_004991593.1"/>
</dbReference>
<name>F2UGH9_SALR5</name>
<dbReference type="GeneID" id="16072211"/>
<dbReference type="OMA" id="CHDSACH"/>
<keyword evidence="1" id="KW-0472">Membrane</keyword>
<accession>F2UGH9</accession>
<dbReference type="InParanoid" id="F2UGH9"/>
<sequence>MRFAVVVVAVVLLAGTTIAEDENLTISLFQDSDTCRMETINSLAMVVQVEKLDGRCHQLPELTIFSDPKPSYYKLTYDATKDKVTGSLFCKDDTCTNCGAELKRKLTTECFEVADTFGQTDTGSYLFSASVQRSEGACIGPGDIPRPSLPELLMFQYFGSNACTLGGNATATIQNLGRADSTCRKPAVSTLYQKVEAVKEGINLYLDCHDSACHNCGSRIQIAQTDECNPLHDATYVLNFQENLQGCATYPRHNISSETGAIAGGIIGALFVVLIVFLYVSRLRSKDRSTYNRI</sequence>
<evidence type="ECO:0000256" key="1">
    <source>
        <dbReference type="SAM" id="Phobius"/>
    </source>
</evidence>
<dbReference type="Proteomes" id="UP000007799">
    <property type="component" value="Unassembled WGS sequence"/>
</dbReference>
<protein>
    <submittedName>
        <fullName evidence="3">Uncharacterized protein</fullName>
    </submittedName>
</protein>
<feature type="transmembrane region" description="Helical" evidence="1">
    <location>
        <begin position="261"/>
        <end position="280"/>
    </location>
</feature>
<keyword evidence="1" id="KW-1133">Transmembrane helix</keyword>